<evidence type="ECO:0000256" key="2">
    <source>
        <dbReference type="ARBA" id="ARBA00005019"/>
    </source>
</evidence>
<evidence type="ECO:0000256" key="7">
    <source>
        <dbReference type="ARBA" id="ARBA00022741"/>
    </source>
</evidence>
<evidence type="ECO:0000313" key="14">
    <source>
        <dbReference type="Proteomes" id="UP000293912"/>
    </source>
</evidence>
<dbReference type="Proteomes" id="UP000293912">
    <property type="component" value="Chromosome"/>
</dbReference>
<dbReference type="RefSeq" id="WP_133156858.1">
    <property type="nucleotide sequence ID" value="NZ_CP037867.1"/>
</dbReference>
<dbReference type="SUPFAM" id="SSF52374">
    <property type="entry name" value="Nucleotidylyl transferase"/>
    <property type="match status" value="1"/>
</dbReference>
<dbReference type="GO" id="GO:0004515">
    <property type="term" value="F:nicotinate-nucleotide adenylyltransferase activity"/>
    <property type="evidence" value="ECO:0007669"/>
    <property type="project" value="UniProtKB-UniRule"/>
</dbReference>
<evidence type="ECO:0000256" key="8">
    <source>
        <dbReference type="ARBA" id="ARBA00022840"/>
    </source>
</evidence>
<keyword evidence="6 11" id="KW-0548">Nucleotidyltransferase</keyword>
<dbReference type="InterPro" id="IPR004821">
    <property type="entry name" value="Cyt_trans-like"/>
</dbReference>
<dbReference type="UniPathway" id="UPA00253">
    <property type="reaction ID" value="UER00332"/>
</dbReference>
<dbReference type="KEGG" id="hpse:HPF_13420"/>
<comment type="similarity">
    <text evidence="3 11">Belongs to the NadD family.</text>
</comment>
<gene>
    <name evidence="11 13" type="primary">nadD</name>
    <name evidence="13" type="ORF">HPF_13420</name>
</gene>
<evidence type="ECO:0000256" key="5">
    <source>
        <dbReference type="ARBA" id="ARBA00022679"/>
    </source>
</evidence>
<dbReference type="PANTHER" id="PTHR39321">
    <property type="entry name" value="NICOTINATE-NUCLEOTIDE ADENYLYLTRANSFERASE-RELATED"/>
    <property type="match status" value="1"/>
</dbReference>
<evidence type="ECO:0000256" key="3">
    <source>
        <dbReference type="ARBA" id="ARBA00009014"/>
    </source>
</evidence>
<comment type="catalytic activity">
    <reaction evidence="10 11">
        <text>nicotinate beta-D-ribonucleotide + ATP + H(+) = deamido-NAD(+) + diphosphate</text>
        <dbReference type="Rhea" id="RHEA:22860"/>
        <dbReference type="ChEBI" id="CHEBI:15378"/>
        <dbReference type="ChEBI" id="CHEBI:30616"/>
        <dbReference type="ChEBI" id="CHEBI:33019"/>
        <dbReference type="ChEBI" id="CHEBI:57502"/>
        <dbReference type="ChEBI" id="CHEBI:58437"/>
        <dbReference type="EC" id="2.7.7.18"/>
    </reaction>
</comment>
<feature type="domain" description="Cytidyltransferase-like" evidence="12">
    <location>
        <begin position="18"/>
        <end position="182"/>
    </location>
</feature>
<dbReference type="InterPro" id="IPR014729">
    <property type="entry name" value="Rossmann-like_a/b/a_fold"/>
</dbReference>
<keyword evidence="7 11" id="KW-0547">Nucleotide-binding</keyword>
<dbReference type="CDD" id="cd02165">
    <property type="entry name" value="NMNAT"/>
    <property type="match status" value="1"/>
</dbReference>
<protein>
    <recommendedName>
        <fullName evidence="11">Probable nicotinate-nucleotide adenylyltransferase</fullName>
        <ecNumber evidence="11">2.7.7.18</ecNumber>
    </recommendedName>
    <alternativeName>
        <fullName evidence="11">Deamido-NAD(+) diphosphorylase</fullName>
    </alternativeName>
    <alternativeName>
        <fullName evidence="11">Deamido-NAD(+) pyrophosphorylase</fullName>
    </alternativeName>
    <alternativeName>
        <fullName evidence="11">Nicotinate mononucleotide adenylyltransferase</fullName>
        <shortName evidence="11">NaMN adenylyltransferase</shortName>
    </alternativeName>
</protein>
<dbReference type="InterPro" id="IPR005248">
    <property type="entry name" value="NadD/NMNAT"/>
</dbReference>
<dbReference type="HAMAP" id="MF_00244">
    <property type="entry name" value="NaMN_adenylyltr"/>
    <property type="match status" value="1"/>
</dbReference>
<dbReference type="PANTHER" id="PTHR39321:SF3">
    <property type="entry name" value="PHOSPHOPANTETHEINE ADENYLYLTRANSFERASE"/>
    <property type="match status" value="1"/>
</dbReference>
<dbReference type="Pfam" id="PF01467">
    <property type="entry name" value="CTP_transf_like"/>
    <property type="match status" value="1"/>
</dbReference>
<dbReference type="GO" id="GO:0009435">
    <property type="term" value="P:NAD+ biosynthetic process"/>
    <property type="evidence" value="ECO:0007669"/>
    <property type="project" value="UniProtKB-UniRule"/>
</dbReference>
<keyword evidence="4 11" id="KW-0662">Pyridine nucleotide biosynthesis</keyword>
<keyword evidence="14" id="KW-1185">Reference proteome</keyword>
<reference evidence="13 14" key="1">
    <citation type="submission" date="2019-03" db="EMBL/GenBank/DDBJ databases">
        <authorList>
            <person name="Sebastian G."/>
            <person name="Baumann P."/>
            <person name="Ruckert C."/>
            <person name="Kalinowski J."/>
            <person name="Nebel B."/>
            <person name="Takors R."/>
            <person name="Blombach B."/>
        </authorList>
    </citation>
    <scope>NUCLEOTIDE SEQUENCE [LARGE SCALE GENOMIC DNA]</scope>
    <source>
        <strain evidence="13 14">DSM 1084</strain>
    </source>
</reference>
<dbReference type="Gene3D" id="3.40.50.620">
    <property type="entry name" value="HUPs"/>
    <property type="match status" value="1"/>
</dbReference>
<evidence type="ECO:0000256" key="10">
    <source>
        <dbReference type="ARBA" id="ARBA00048721"/>
    </source>
</evidence>
<evidence type="ECO:0000313" key="13">
    <source>
        <dbReference type="EMBL" id="QBM28696.1"/>
    </source>
</evidence>
<dbReference type="GO" id="GO:0005524">
    <property type="term" value="F:ATP binding"/>
    <property type="evidence" value="ECO:0007669"/>
    <property type="project" value="UniProtKB-KW"/>
</dbReference>
<name>A0A4P6X2D1_HYDPS</name>
<comment type="pathway">
    <text evidence="2 11">Cofactor biosynthesis; NAD(+) biosynthesis; deamido-NAD(+) from nicotinate D-ribonucleotide: step 1/1.</text>
</comment>
<comment type="function">
    <text evidence="1 11">Catalyzes the reversible adenylation of nicotinate mononucleotide (NaMN) to nicotinic acid adenine dinucleotide (NaAD).</text>
</comment>
<accession>A0A4P6X2D1</accession>
<evidence type="ECO:0000259" key="12">
    <source>
        <dbReference type="Pfam" id="PF01467"/>
    </source>
</evidence>
<evidence type="ECO:0000256" key="1">
    <source>
        <dbReference type="ARBA" id="ARBA00002324"/>
    </source>
</evidence>
<keyword evidence="9 11" id="KW-0520">NAD</keyword>
<dbReference type="NCBIfam" id="TIGR00482">
    <property type="entry name" value="nicotinate (nicotinamide) nucleotide adenylyltransferase"/>
    <property type="match status" value="1"/>
</dbReference>
<dbReference type="EC" id="2.7.7.18" evidence="11"/>
<organism evidence="13 14">
    <name type="scientific">Hydrogenophaga pseudoflava</name>
    <name type="common">Pseudomonas carboxydoflava</name>
    <dbReference type="NCBI Taxonomy" id="47421"/>
    <lineage>
        <taxon>Bacteria</taxon>
        <taxon>Pseudomonadati</taxon>
        <taxon>Pseudomonadota</taxon>
        <taxon>Betaproteobacteria</taxon>
        <taxon>Burkholderiales</taxon>
        <taxon>Comamonadaceae</taxon>
        <taxon>Hydrogenophaga</taxon>
    </lineage>
</organism>
<evidence type="ECO:0000256" key="6">
    <source>
        <dbReference type="ARBA" id="ARBA00022695"/>
    </source>
</evidence>
<evidence type="ECO:0000256" key="11">
    <source>
        <dbReference type="HAMAP-Rule" id="MF_00244"/>
    </source>
</evidence>
<sequence>MSSGRSNDRTVPVRRVGLFGGAFDPPHRAHRLLVESALDVLRLDRLHILPTGRAWHKARALSPAEHRLAMCELAFGDLGRVCVDRREIDRPGDSYTIDTLNELAREYPGAELFLIIGEDQLAAFRTWKRWPEVLDLARLVVAGRPGFPSPATRVSGDASDDPPVPHLRLPLPLSPISSTALRSMASAGAAPQELAALVPEAVAGYISTHSLYQQPS</sequence>
<proteinExistence type="inferred from homology"/>
<keyword evidence="5 11" id="KW-0808">Transferase</keyword>
<evidence type="ECO:0000256" key="4">
    <source>
        <dbReference type="ARBA" id="ARBA00022642"/>
    </source>
</evidence>
<evidence type="ECO:0000256" key="9">
    <source>
        <dbReference type="ARBA" id="ARBA00023027"/>
    </source>
</evidence>
<dbReference type="AlphaFoldDB" id="A0A4P6X2D1"/>
<keyword evidence="8 11" id="KW-0067">ATP-binding</keyword>
<dbReference type="NCBIfam" id="NF000840">
    <property type="entry name" value="PRK00071.1-3"/>
    <property type="match status" value="1"/>
</dbReference>
<dbReference type="EMBL" id="CP037867">
    <property type="protein sequence ID" value="QBM28696.1"/>
    <property type="molecule type" value="Genomic_DNA"/>
</dbReference>